<evidence type="ECO:0000313" key="2">
    <source>
        <dbReference type="EMBL" id="TWL27587.1"/>
    </source>
</evidence>
<sequence length="379" mass="43801">MKKKGFISIFFLIVFLLLATTGCGKDDVQEAIYKKGLPKEDSPAFREFMRHELDLATDATLSYQNSTYTIMRSDKKGLRYYQYTDQEVDDFYSPFLSANKYPATKLYDLKTTEFLTKEKLIHNKLEYNLPEMTLDKKNVLKVKTKSGEKKIEFPSAKDKKVHLALAAVSKDSMLIQVDVYEKFKNGDLGDRQIYYLFLKSDLSKYRIVKEEELNSTIESGKLKEYLSVFPNVAKDGAYRKLFDKYIFDEKKNKVRKIKNTDILSKDGKYVYINGAKEKETNVMPDGIQQIQTMDNYLKGNEKYEAQFKIDFKQIAKEMDLNAGDARIANIHYFNKDYVVLYISYHGKTIGTAGSVNVLIDLQKNKQQPTAYLVDLGIES</sequence>
<accession>A0A8B5YBR5</accession>
<dbReference type="EMBL" id="NILC01000023">
    <property type="protein sequence ID" value="TWL27587.1"/>
    <property type="molecule type" value="Genomic_DNA"/>
</dbReference>
<proteinExistence type="predicted"/>
<dbReference type="RefSeq" id="WP_003186487.1">
    <property type="nucleotide sequence ID" value="NZ_BOQU01000002.1"/>
</dbReference>
<dbReference type="GeneID" id="92859239"/>
<evidence type="ECO:0000313" key="1">
    <source>
        <dbReference type="EMBL" id="QPR73495.1"/>
    </source>
</evidence>
<dbReference type="AlphaFoldDB" id="A0A8B5YBR5"/>
<protein>
    <recommendedName>
        <fullName evidence="5">Lipoprotein</fullName>
    </recommendedName>
</protein>
<dbReference type="EMBL" id="CP065647">
    <property type="protein sequence ID" value="QPR73495.1"/>
    <property type="molecule type" value="Genomic_DNA"/>
</dbReference>
<reference evidence="2 3" key="1">
    <citation type="submission" date="2019-06" db="EMBL/GenBank/DDBJ databases">
        <title>Genome sequence analysis of &gt;100 Bacillus licheniformis strains suggests intrinsic resistance to this species.</title>
        <authorList>
            <person name="Wels M."/>
            <person name="Siezen R.J."/>
            <person name="Johansen E."/>
            <person name="Stuer-Lauridsen B."/>
            <person name="Bjerre K."/>
            <person name="Nielsen B.K.K."/>
        </authorList>
    </citation>
    <scope>NUCLEOTIDE SEQUENCE [LARGE SCALE GENOMIC DNA]</scope>
    <source>
        <strain evidence="2 3">BAC-16736</strain>
    </source>
</reference>
<evidence type="ECO:0008006" key="5">
    <source>
        <dbReference type="Google" id="ProtNLM"/>
    </source>
</evidence>
<evidence type="ECO:0000313" key="4">
    <source>
        <dbReference type="Proteomes" id="UP000595038"/>
    </source>
</evidence>
<reference evidence="1 4" key="2">
    <citation type="submission" date="2020-12" db="EMBL/GenBank/DDBJ databases">
        <title>FDA dAtabase for Regulatory Grade micrObial Sequences (FDA-ARGOS): Supporting development and validation of Infectious Disease Dx tests.</title>
        <authorList>
            <person name="Nelson B."/>
            <person name="Plummer A."/>
            <person name="Tallon L."/>
            <person name="Sadzewicz L."/>
            <person name="Zhao X."/>
            <person name="Boylan J."/>
            <person name="Ott S."/>
            <person name="Bowen H."/>
            <person name="Vavikolanu K."/>
            <person name="Mehta A."/>
            <person name="Aluvathingal J."/>
            <person name="Nadendla S."/>
            <person name="Myers T."/>
            <person name="Yan Y."/>
            <person name="Sichtig H."/>
        </authorList>
    </citation>
    <scope>NUCLEOTIDE SEQUENCE [LARGE SCALE GENOMIC DNA]</scope>
    <source>
        <strain evidence="1 4">FDAARGOS_923</strain>
    </source>
</reference>
<dbReference type="Proteomes" id="UP000595038">
    <property type="component" value="Chromosome"/>
</dbReference>
<evidence type="ECO:0000313" key="3">
    <source>
        <dbReference type="Proteomes" id="UP000435910"/>
    </source>
</evidence>
<dbReference type="Proteomes" id="UP000435910">
    <property type="component" value="Unassembled WGS sequence"/>
</dbReference>
<dbReference type="PROSITE" id="PS51257">
    <property type="entry name" value="PROKAR_LIPOPROTEIN"/>
    <property type="match status" value="1"/>
</dbReference>
<name>A0A8B5YBR5_BACLI</name>
<organism evidence="2 3">
    <name type="scientific">Bacillus licheniformis</name>
    <dbReference type="NCBI Taxonomy" id="1402"/>
    <lineage>
        <taxon>Bacteria</taxon>
        <taxon>Bacillati</taxon>
        <taxon>Bacillota</taxon>
        <taxon>Bacilli</taxon>
        <taxon>Bacillales</taxon>
        <taxon>Bacillaceae</taxon>
        <taxon>Bacillus</taxon>
    </lineage>
</organism>
<gene>
    <name evidence="2" type="ORF">CHCC16736_2908</name>
    <name evidence="1" type="ORF">I6G80_04295</name>
</gene>